<organism evidence="1 2">
    <name type="scientific">Burkholderia humptydooensis MSMB43</name>
    <dbReference type="NCBI Taxonomy" id="441157"/>
    <lineage>
        <taxon>Bacteria</taxon>
        <taxon>Pseudomonadati</taxon>
        <taxon>Pseudomonadota</taxon>
        <taxon>Betaproteobacteria</taxon>
        <taxon>Burkholderiales</taxon>
        <taxon>Burkholderiaceae</taxon>
        <taxon>Burkholderia</taxon>
        <taxon>pseudomallei group</taxon>
    </lineage>
</organism>
<name>A0ABN0FWV3_9BURK</name>
<evidence type="ECO:0000313" key="2">
    <source>
        <dbReference type="Proteomes" id="UP000004682"/>
    </source>
</evidence>
<dbReference type="Proteomes" id="UP000004682">
    <property type="component" value="Unassembled WGS sequence"/>
</dbReference>
<dbReference type="RefSeq" id="WP_006029776.1">
    <property type="nucleotide sequence ID" value="NZ_ABBM01000645.1"/>
</dbReference>
<sequence length="42" mass="4581">MSCCAPAGFDLHALYPAARPVPAKTRMMLSMLGRHLPEAIVR</sequence>
<evidence type="ECO:0008006" key="3">
    <source>
        <dbReference type="Google" id="ProtNLM"/>
    </source>
</evidence>
<reference evidence="2" key="1">
    <citation type="journal article" date="2012" name="J. Bacteriol.">
        <title>Revised Genome Sequence of Burkholderia thailandensis MSMB43 with Improved Annotation.</title>
        <authorList>
            <person name="Zhuo Y."/>
            <person name="Liu L."/>
            <person name="Wang Q."/>
            <person name="Liu X."/>
            <person name="Ren B."/>
            <person name="Liu M."/>
            <person name="Ni P."/>
            <person name="Cheng Y.Q."/>
            <person name="Zhang L."/>
        </authorList>
    </citation>
    <scope>NUCLEOTIDE SEQUENCE [LARGE SCALE GENOMIC DNA]</scope>
    <source>
        <strain evidence="2">MSMB43</strain>
    </source>
</reference>
<dbReference type="EMBL" id="JH692075">
    <property type="protein sequence ID" value="EIP84454.1"/>
    <property type="molecule type" value="Genomic_DNA"/>
</dbReference>
<keyword evidence="2" id="KW-1185">Reference proteome</keyword>
<evidence type="ECO:0000313" key="1">
    <source>
        <dbReference type="EMBL" id="EIP84454.1"/>
    </source>
</evidence>
<gene>
    <name evidence="1" type="ORF">A33K_18897</name>
</gene>
<accession>A0ABN0FWV3</accession>
<proteinExistence type="predicted"/>
<protein>
    <recommendedName>
        <fullName evidence="3">LysR family transcriptional regulator</fullName>
    </recommendedName>
</protein>